<reference evidence="2 3" key="1">
    <citation type="journal article" date="2006" name="Science">
        <title>Genome of rice cluster I archaea -- the key methane producers in the rice rhizosphere.</title>
        <authorList>
            <person name="Erkel C."/>
            <person name="Kube M."/>
            <person name="Reinhardt R."/>
            <person name="Liesack W."/>
        </authorList>
    </citation>
    <scope>NUCLEOTIDE SEQUENCE [LARGE SCALE GENOMIC DNA]</scope>
    <source>
        <strain evidence="3">DSM 22066 / NBRC 105507 / MRE50</strain>
    </source>
</reference>
<dbReference type="Proteomes" id="UP000000663">
    <property type="component" value="Chromosome"/>
</dbReference>
<gene>
    <name evidence="2" type="ORF">RRC316</name>
</gene>
<dbReference type="GO" id="GO:0016779">
    <property type="term" value="F:nucleotidyltransferase activity"/>
    <property type="evidence" value="ECO:0007669"/>
    <property type="project" value="TreeGrafter"/>
</dbReference>
<dbReference type="AlphaFoldDB" id="Q0W0P9"/>
<dbReference type="SUPFAM" id="SSF69572">
    <property type="entry name" value="Activating enzymes of the ubiquitin-like proteins"/>
    <property type="match status" value="1"/>
</dbReference>
<dbReference type="GO" id="GO:0008641">
    <property type="term" value="F:ubiquitin-like modifier activating enzyme activity"/>
    <property type="evidence" value="ECO:0007669"/>
    <property type="project" value="InterPro"/>
</dbReference>
<evidence type="ECO:0000259" key="1">
    <source>
        <dbReference type="Pfam" id="PF00899"/>
    </source>
</evidence>
<dbReference type="GO" id="GO:0005737">
    <property type="term" value="C:cytoplasm"/>
    <property type="evidence" value="ECO:0007669"/>
    <property type="project" value="TreeGrafter"/>
</dbReference>
<dbReference type="Gene3D" id="3.40.50.720">
    <property type="entry name" value="NAD(P)-binding Rossmann-like Domain"/>
    <property type="match status" value="1"/>
</dbReference>
<feature type="domain" description="THIF-type NAD/FAD binding fold" evidence="1">
    <location>
        <begin position="194"/>
        <end position="446"/>
    </location>
</feature>
<evidence type="ECO:0000313" key="2">
    <source>
        <dbReference type="EMBL" id="CAJ38044.1"/>
    </source>
</evidence>
<dbReference type="KEGG" id="rci:RRC316"/>
<dbReference type="PANTHER" id="PTHR10953:SF247">
    <property type="entry name" value="SLL6053 PROTEIN"/>
    <property type="match status" value="1"/>
</dbReference>
<dbReference type="InterPro" id="IPR035985">
    <property type="entry name" value="Ubiquitin-activating_enz"/>
</dbReference>
<dbReference type="STRING" id="351160.RRC316"/>
<organism evidence="2 3">
    <name type="scientific">Methanocella arvoryzae (strain DSM 22066 / NBRC 105507 / MRE50)</name>
    <dbReference type="NCBI Taxonomy" id="351160"/>
    <lineage>
        <taxon>Archaea</taxon>
        <taxon>Methanobacteriati</taxon>
        <taxon>Methanobacteriota</taxon>
        <taxon>Stenosarchaea group</taxon>
        <taxon>Methanomicrobia</taxon>
        <taxon>Methanocellales</taxon>
        <taxon>Methanocellaceae</taxon>
        <taxon>Methanocella</taxon>
    </lineage>
</organism>
<protein>
    <recommendedName>
        <fullName evidence="1">THIF-type NAD/FAD binding fold domain-containing protein</fullName>
    </recommendedName>
</protein>
<sequence>MATSKKQRKSGKSFKIIFPASIYDQITGQFKAMEAQKLEGYALAMCGLKTDLSDNSHTYLVKKVFIPEKGNLIEHSSVSVTPSGEYLEKVLAEAGESNSAIIEIHTHVDAPAPSFSSVDLENGIDNGRFLKSCRIRFGMIVMGSEGLSALEYDGDSDSLRVPEKASIAVMTRHGLKTVLPVQKPGATEPLAEVYDRQVRLWGSQSQRRIEATTAGIVGLGGTGSVVLQILSRIGVKKFVLVDPDDIEESNLSRLPYAISTDVGKKKVKVAAAHLKKVNKNAEITSLAGPVADFKDKLKACTVIFGCVDNDLARLTLNEISLRYFIPLIDTGTEIFVTEGSLDEMGGQVRVVIPSVTGCLECGGLIDKEQAAMSMLSQEERNILAAAGYVRGTDLTPAPAVMTLNAIIASLAVQEFVDMMTERGRPDYSYLIYSGRSPIIDRLSLERCDTCPNCGSRGILGAGEEKKQSRACLKMISEEPGTP</sequence>
<dbReference type="eggNOG" id="arCOG01676">
    <property type="taxonomic scope" value="Archaea"/>
</dbReference>
<dbReference type="InterPro" id="IPR045886">
    <property type="entry name" value="ThiF/MoeB/HesA"/>
</dbReference>
<dbReference type="PANTHER" id="PTHR10953">
    <property type="entry name" value="UBIQUITIN-ACTIVATING ENZYME E1"/>
    <property type="match status" value="1"/>
</dbReference>
<proteinExistence type="predicted"/>
<keyword evidence="3" id="KW-1185">Reference proteome</keyword>
<accession>Q0W0P9</accession>
<name>Q0W0P9_METAR</name>
<dbReference type="InterPro" id="IPR000594">
    <property type="entry name" value="ThiF_NAD_FAD-bd"/>
</dbReference>
<dbReference type="EMBL" id="AM114193">
    <property type="protein sequence ID" value="CAJ38044.1"/>
    <property type="molecule type" value="Genomic_DNA"/>
</dbReference>
<evidence type="ECO:0000313" key="3">
    <source>
        <dbReference type="Proteomes" id="UP000000663"/>
    </source>
</evidence>
<dbReference type="GO" id="GO:0004792">
    <property type="term" value="F:thiosulfate-cyanide sulfurtransferase activity"/>
    <property type="evidence" value="ECO:0007669"/>
    <property type="project" value="TreeGrafter"/>
</dbReference>
<dbReference type="Pfam" id="PF00899">
    <property type="entry name" value="ThiF"/>
    <property type="match status" value="1"/>
</dbReference>